<evidence type="ECO:0000313" key="2">
    <source>
        <dbReference type="Proteomes" id="UP000724584"/>
    </source>
</evidence>
<keyword evidence="2" id="KW-1185">Reference proteome</keyword>
<dbReference type="EMBL" id="JAGIZQ010000006">
    <property type="protein sequence ID" value="KAH6623864.1"/>
    <property type="molecule type" value="Genomic_DNA"/>
</dbReference>
<name>A0ACB7P1T7_9PEZI</name>
<gene>
    <name evidence="1" type="ORF">F5144DRAFT_584562</name>
</gene>
<protein>
    <submittedName>
        <fullName evidence="1">Uncharacterized protein</fullName>
    </submittedName>
</protein>
<accession>A0ACB7P1T7</accession>
<organism evidence="1 2">
    <name type="scientific">Chaetomium tenue</name>
    <dbReference type="NCBI Taxonomy" id="1854479"/>
    <lineage>
        <taxon>Eukaryota</taxon>
        <taxon>Fungi</taxon>
        <taxon>Dikarya</taxon>
        <taxon>Ascomycota</taxon>
        <taxon>Pezizomycotina</taxon>
        <taxon>Sordariomycetes</taxon>
        <taxon>Sordariomycetidae</taxon>
        <taxon>Sordariales</taxon>
        <taxon>Chaetomiaceae</taxon>
        <taxon>Chaetomium</taxon>
    </lineage>
</organism>
<comment type="caution">
    <text evidence="1">The sequence shown here is derived from an EMBL/GenBank/DDBJ whole genome shotgun (WGS) entry which is preliminary data.</text>
</comment>
<proteinExistence type="predicted"/>
<sequence length="116" mass="12965">MADEDTKPVDTSPISPRLPNPARKNSLEFHLGHRPDRQELVNKNILPASTAAPSLQAHQKDLEKHMRADSLNEKIAHRPSPEALLKEGVLHDDPRSAEDKYTEAIEEEYAKREGGA</sequence>
<evidence type="ECO:0000313" key="1">
    <source>
        <dbReference type="EMBL" id="KAH6623864.1"/>
    </source>
</evidence>
<reference evidence="1 2" key="1">
    <citation type="journal article" date="2021" name="Nat. Commun.">
        <title>Genetic determinants of endophytism in the Arabidopsis root mycobiome.</title>
        <authorList>
            <person name="Mesny F."/>
            <person name="Miyauchi S."/>
            <person name="Thiergart T."/>
            <person name="Pickel B."/>
            <person name="Atanasova L."/>
            <person name="Karlsson M."/>
            <person name="Huettel B."/>
            <person name="Barry K.W."/>
            <person name="Haridas S."/>
            <person name="Chen C."/>
            <person name="Bauer D."/>
            <person name="Andreopoulos W."/>
            <person name="Pangilinan J."/>
            <person name="LaButti K."/>
            <person name="Riley R."/>
            <person name="Lipzen A."/>
            <person name="Clum A."/>
            <person name="Drula E."/>
            <person name="Henrissat B."/>
            <person name="Kohler A."/>
            <person name="Grigoriev I.V."/>
            <person name="Martin F.M."/>
            <person name="Hacquard S."/>
        </authorList>
    </citation>
    <scope>NUCLEOTIDE SEQUENCE [LARGE SCALE GENOMIC DNA]</scope>
    <source>
        <strain evidence="1 2">MPI-SDFR-AT-0079</strain>
    </source>
</reference>
<dbReference type="Proteomes" id="UP000724584">
    <property type="component" value="Unassembled WGS sequence"/>
</dbReference>